<dbReference type="InterPro" id="IPR017871">
    <property type="entry name" value="ABC_transporter-like_CS"/>
</dbReference>
<dbReference type="GeneID" id="93304135"/>
<keyword evidence="1" id="KW-0547">Nucleotide-binding</keyword>
<proteinExistence type="predicted"/>
<reference evidence="6 7" key="1">
    <citation type="submission" date="2016-07" db="EMBL/GenBank/DDBJ databases">
        <title>Characterization of isolates of Eisenbergiella tayi derived from blood cultures, using whole genome sequencing.</title>
        <authorList>
            <person name="Burdz T."/>
            <person name="Wiebe D."/>
            <person name="Huynh C."/>
            <person name="Bernard K."/>
        </authorList>
    </citation>
    <scope>NUCLEOTIDE SEQUENCE [LARGE SCALE GENOMIC DNA]</scope>
    <source>
        <strain evidence="6 7">NML 120489</strain>
    </source>
</reference>
<dbReference type="PANTHER" id="PTHR42855:SF2">
    <property type="entry name" value="DRUG RESISTANCE ABC TRANSPORTER,ATP-BINDING PROTEIN"/>
    <property type="match status" value="1"/>
</dbReference>
<dbReference type="InterPro" id="IPR003439">
    <property type="entry name" value="ABC_transporter-like_ATP-bd"/>
</dbReference>
<dbReference type="PATRIC" id="fig|1432052.3.peg.2787"/>
<dbReference type="GO" id="GO:0005524">
    <property type="term" value="F:ATP binding"/>
    <property type="evidence" value="ECO:0007669"/>
    <property type="project" value="UniProtKB-KW"/>
</dbReference>
<dbReference type="SMART" id="SM00382">
    <property type="entry name" value="AAA"/>
    <property type="match status" value="2"/>
</dbReference>
<dbReference type="Pfam" id="PF00005">
    <property type="entry name" value="ABC_tran"/>
    <property type="match status" value="2"/>
</dbReference>
<protein>
    <submittedName>
        <fullName evidence="6">Putative ABC transporter ATP-binding protein</fullName>
    </submittedName>
</protein>
<evidence type="ECO:0000313" key="6">
    <source>
        <dbReference type="EMBL" id="ODM11911.1"/>
    </source>
</evidence>
<evidence type="ECO:0000313" key="7">
    <source>
        <dbReference type="Proteomes" id="UP000095003"/>
    </source>
</evidence>
<evidence type="ECO:0000256" key="3">
    <source>
        <dbReference type="SAM" id="Coils"/>
    </source>
</evidence>
<accession>A0A1E3ATS2</accession>
<evidence type="ECO:0000256" key="2">
    <source>
        <dbReference type="ARBA" id="ARBA00022840"/>
    </source>
</evidence>
<dbReference type="AlphaFoldDB" id="A0A1E3ATS2"/>
<feature type="domain" description="ABC transporter" evidence="5">
    <location>
        <begin position="347"/>
        <end position="550"/>
    </location>
</feature>
<dbReference type="PROSITE" id="PS00211">
    <property type="entry name" value="ABC_TRANSPORTER_1"/>
    <property type="match status" value="2"/>
</dbReference>
<dbReference type="RefSeq" id="WP_069157078.1">
    <property type="nucleotide sequence ID" value="NZ_DBFYTC010000192.1"/>
</dbReference>
<feature type="region of interest" description="Disordered" evidence="4">
    <location>
        <begin position="531"/>
        <end position="551"/>
    </location>
</feature>
<sequence length="551" mass="63411">MSKILVNEMSFYYEPYYNPVFERVNLILDTDWRLGLTGRNGRGKTTFLKLLEGELEPTQGKLIKSVSMEYYPYHFETAYEKTGDVLKEIIGGFKTMEDAMEAFPEHPDKEEIERCAAIQEKYREEGGYELEARICRELYRMGLPEELLDRDFRVLSGGEKSKLLMLALFLRPNAFVLLDEPTNHLDIRGKQAIAHYLKQKKGFLAVSHDRQFLDETSDHILAINKTDITLEKGNYSSWKENTEKKEAFERRTKIRLEKEIKVLEKGAVVRRNWAAAAEKEKNPYPTNNRGNTSRAAKFMHQAKNAEQEAREAIAEKKELLKNYETVPPLYLYKDTDGSGTDKDLPVLQLEKLTFGYDGVPLFHHFSMEIFRGERIWIRGSNGCGKSTLLRLIKGELETKARKAAEEIAISCFYQEPLWQEGSPREWIRDDGQWERFLSFCSRLDIPDEMQKRPLQTYSSGEKRKVDVARALSEESDILLLDEPLNFMDIYFREQLEKAILASGPTLVFVEHDERFGSRVATRIIDLDQGAGMKAGKTGAVSEDGEEKGSAD</sequence>
<dbReference type="SUPFAM" id="SSF52540">
    <property type="entry name" value="P-loop containing nucleoside triphosphate hydrolases"/>
    <property type="match status" value="2"/>
</dbReference>
<dbReference type="Gene3D" id="3.40.50.300">
    <property type="entry name" value="P-loop containing nucleotide triphosphate hydrolases"/>
    <property type="match status" value="2"/>
</dbReference>
<evidence type="ECO:0000256" key="1">
    <source>
        <dbReference type="ARBA" id="ARBA00022741"/>
    </source>
</evidence>
<evidence type="ECO:0000259" key="5">
    <source>
        <dbReference type="PROSITE" id="PS50893"/>
    </source>
</evidence>
<dbReference type="InterPro" id="IPR027417">
    <property type="entry name" value="P-loop_NTPase"/>
</dbReference>
<feature type="domain" description="ABC transporter" evidence="5">
    <location>
        <begin position="4"/>
        <end position="250"/>
    </location>
</feature>
<dbReference type="InterPro" id="IPR003593">
    <property type="entry name" value="AAA+_ATPase"/>
</dbReference>
<dbReference type="GO" id="GO:0016887">
    <property type="term" value="F:ATP hydrolysis activity"/>
    <property type="evidence" value="ECO:0007669"/>
    <property type="project" value="InterPro"/>
</dbReference>
<dbReference type="FunFam" id="3.40.50.300:FF:000011">
    <property type="entry name" value="Putative ABC transporter ATP-binding component"/>
    <property type="match status" value="1"/>
</dbReference>
<gene>
    <name evidence="6" type="ORF">BEH84_02526</name>
</gene>
<dbReference type="CDD" id="cd03221">
    <property type="entry name" value="ABCF_EF-3"/>
    <property type="match status" value="2"/>
</dbReference>
<keyword evidence="2 6" id="KW-0067">ATP-binding</keyword>
<dbReference type="InterPro" id="IPR051309">
    <property type="entry name" value="ABCF_ATPase"/>
</dbReference>
<dbReference type="PANTHER" id="PTHR42855">
    <property type="entry name" value="ABC TRANSPORTER ATP-BINDING SUBUNIT"/>
    <property type="match status" value="1"/>
</dbReference>
<evidence type="ECO:0000256" key="4">
    <source>
        <dbReference type="SAM" id="MobiDB-lite"/>
    </source>
</evidence>
<feature type="coiled-coil region" evidence="3">
    <location>
        <begin position="295"/>
        <end position="326"/>
    </location>
</feature>
<dbReference type="PROSITE" id="PS50893">
    <property type="entry name" value="ABC_TRANSPORTER_2"/>
    <property type="match status" value="2"/>
</dbReference>
<keyword evidence="3" id="KW-0175">Coiled coil</keyword>
<comment type="caution">
    <text evidence="6">The sequence shown here is derived from an EMBL/GenBank/DDBJ whole genome shotgun (WGS) entry which is preliminary data.</text>
</comment>
<organism evidence="6 7">
    <name type="scientific">Eisenbergiella tayi</name>
    <dbReference type="NCBI Taxonomy" id="1432052"/>
    <lineage>
        <taxon>Bacteria</taxon>
        <taxon>Bacillati</taxon>
        <taxon>Bacillota</taxon>
        <taxon>Clostridia</taxon>
        <taxon>Lachnospirales</taxon>
        <taxon>Lachnospiraceae</taxon>
        <taxon>Eisenbergiella</taxon>
    </lineage>
</organism>
<name>A0A1E3ATS2_9FIRM</name>
<dbReference type="EMBL" id="MCGI01000002">
    <property type="protein sequence ID" value="ODM11911.1"/>
    <property type="molecule type" value="Genomic_DNA"/>
</dbReference>
<dbReference type="Proteomes" id="UP000095003">
    <property type="component" value="Unassembled WGS sequence"/>
</dbReference>